<dbReference type="Proteomes" id="UP001258017">
    <property type="component" value="Unassembled WGS sequence"/>
</dbReference>
<evidence type="ECO:0000256" key="4">
    <source>
        <dbReference type="ARBA" id="ARBA00023125"/>
    </source>
</evidence>
<evidence type="ECO:0000256" key="6">
    <source>
        <dbReference type="ARBA" id="ARBA00032930"/>
    </source>
</evidence>
<gene>
    <name evidence="8" type="ORF">KPH14_003735</name>
</gene>
<comment type="similarity">
    <text evidence="2">Belongs to the DNA polymerase epsilon subunit B family.</text>
</comment>
<proteinExistence type="inferred from homology"/>
<keyword evidence="9" id="KW-1185">Reference proteome</keyword>
<dbReference type="GO" id="GO:0003677">
    <property type="term" value="F:DNA binding"/>
    <property type="evidence" value="ECO:0007669"/>
    <property type="project" value="UniProtKB-KW"/>
</dbReference>
<evidence type="ECO:0000259" key="7">
    <source>
        <dbReference type="Pfam" id="PF04042"/>
    </source>
</evidence>
<evidence type="ECO:0000256" key="1">
    <source>
        <dbReference type="ARBA" id="ARBA00004123"/>
    </source>
</evidence>
<accession>A0AAD9RXY1</accession>
<dbReference type="GO" id="GO:0042276">
    <property type="term" value="P:error-prone translesion synthesis"/>
    <property type="evidence" value="ECO:0007669"/>
    <property type="project" value="TreeGrafter"/>
</dbReference>
<dbReference type="AlphaFoldDB" id="A0AAD9RXY1"/>
<dbReference type="GO" id="GO:0006261">
    <property type="term" value="P:DNA-templated DNA replication"/>
    <property type="evidence" value="ECO:0007669"/>
    <property type="project" value="InterPro"/>
</dbReference>
<feature type="domain" description="DNA polymerase alpha/delta/epsilon subunit B" evidence="7">
    <location>
        <begin position="69"/>
        <end position="270"/>
    </location>
</feature>
<organism evidence="8 9">
    <name type="scientific">Odynerus spinipes</name>
    <dbReference type="NCBI Taxonomy" id="1348599"/>
    <lineage>
        <taxon>Eukaryota</taxon>
        <taxon>Metazoa</taxon>
        <taxon>Ecdysozoa</taxon>
        <taxon>Arthropoda</taxon>
        <taxon>Hexapoda</taxon>
        <taxon>Insecta</taxon>
        <taxon>Pterygota</taxon>
        <taxon>Neoptera</taxon>
        <taxon>Endopterygota</taxon>
        <taxon>Hymenoptera</taxon>
        <taxon>Apocrita</taxon>
        <taxon>Aculeata</taxon>
        <taxon>Vespoidea</taxon>
        <taxon>Vespidae</taxon>
        <taxon>Eumeninae</taxon>
        <taxon>Odynerus</taxon>
    </lineage>
</organism>
<dbReference type="GO" id="GO:0008622">
    <property type="term" value="C:epsilon DNA polymerase complex"/>
    <property type="evidence" value="ECO:0007669"/>
    <property type="project" value="InterPro"/>
</dbReference>
<reference evidence="8" key="1">
    <citation type="submission" date="2021-08" db="EMBL/GenBank/DDBJ databases">
        <authorList>
            <person name="Misof B."/>
            <person name="Oliver O."/>
            <person name="Podsiadlowski L."/>
            <person name="Donath A."/>
            <person name="Peters R."/>
            <person name="Mayer C."/>
            <person name="Rust J."/>
            <person name="Gunkel S."/>
            <person name="Lesny P."/>
            <person name="Martin S."/>
            <person name="Oeyen J.P."/>
            <person name="Petersen M."/>
            <person name="Panagiotis P."/>
            <person name="Wilbrandt J."/>
            <person name="Tanja T."/>
        </authorList>
    </citation>
    <scope>NUCLEOTIDE SEQUENCE</scope>
    <source>
        <strain evidence="8">GBR_01_08_01A</strain>
        <tissue evidence="8">Thorax + abdomen</tissue>
    </source>
</reference>
<evidence type="ECO:0000313" key="8">
    <source>
        <dbReference type="EMBL" id="KAK2587608.1"/>
    </source>
</evidence>
<comment type="subcellular location">
    <subcellularLocation>
        <location evidence="1">Nucleus</location>
    </subcellularLocation>
</comment>
<keyword evidence="3" id="KW-0235">DNA replication</keyword>
<dbReference type="EMBL" id="JAIFRP010000006">
    <property type="protein sequence ID" value="KAK2587608.1"/>
    <property type="molecule type" value="Genomic_DNA"/>
</dbReference>
<sequence length="311" mass="35105">MEGSIVLVNGNFYDEVLHVKDIGFPPPEPSDNSRADFGDANTFGGPHPTLLKMSEKLKVYEESDQGGMIIFVSDLWLDDSTVLDKFKMMLDGLMDIPPIAFVLCGHFLSLPLSESSPVVMKEGFKKLADLIVQYPVILESSKFIFVPGPWDIGAPKILPRKPLPKYVTENIQKAVPNAIFATNPCRIQYCTKEIVVYREDIMLRMCRNTLRFPNGEESKLFNHFAKSIICQSHLAPLMLSSNPVYWKHDYALRLHPTPDLIVVADRYEPYSTIYSNCHVVNPGSFPNNNFSFKTYVPAANIIEDCEIPNVQ</sequence>
<evidence type="ECO:0000256" key="3">
    <source>
        <dbReference type="ARBA" id="ARBA00022705"/>
    </source>
</evidence>
<comment type="caution">
    <text evidence="8">The sequence shown here is derived from an EMBL/GenBank/DDBJ whole genome shotgun (WGS) entry which is preliminary data.</text>
</comment>
<reference evidence="8" key="2">
    <citation type="journal article" date="2023" name="Commun. Biol.">
        <title>Intrasexual cuticular hydrocarbon dimorphism in a wasp sheds light on hydrocarbon biosynthesis genes in Hymenoptera.</title>
        <authorList>
            <person name="Moris V.C."/>
            <person name="Podsiadlowski L."/>
            <person name="Martin S."/>
            <person name="Oeyen J.P."/>
            <person name="Donath A."/>
            <person name="Petersen M."/>
            <person name="Wilbrandt J."/>
            <person name="Misof B."/>
            <person name="Liedtke D."/>
            <person name="Thamm M."/>
            <person name="Scheiner R."/>
            <person name="Schmitt T."/>
            <person name="Niehuis O."/>
        </authorList>
    </citation>
    <scope>NUCLEOTIDE SEQUENCE</scope>
    <source>
        <strain evidence="8">GBR_01_08_01A</strain>
    </source>
</reference>
<name>A0AAD9RXY1_9HYME</name>
<evidence type="ECO:0000313" key="9">
    <source>
        <dbReference type="Proteomes" id="UP001258017"/>
    </source>
</evidence>
<dbReference type="Pfam" id="PF04042">
    <property type="entry name" value="DNA_pol_E_B"/>
    <property type="match status" value="1"/>
</dbReference>
<dbReference type="PANTHER" id="PTHR12708:SF0">
    <property type="entry name" value="DNA POLYMERASE EPSILON SUBUNIT 2"/>
    <property type="match status" value="1"/>
</dbReference>
<evidence type="ECO:0000256" key="2">
    <source>
        <dbReference type="ARBA" id="ARBA00009560"/>
    </source>
</evidence>
<evidence type="ECO:0000256" key="5">
    <source>
        <dbReference type="ARBA" id="ARBA00023242"/>
    </source>
</evidence>
<dbReference type="PANTHER" id="PTHR12708">
    <property type="entry name" value="DNA POLYMERASE EPSILON SUBUNIT B"/>
    <property type="match status" value="1"/>
</dbReference>
<protein>
    <recommendedName>
        <fullName evidence="6">DNA polymerase II subunit 2</fullName>
    </recommendedName>
</protein>
<keyword evidence="4" id="KW-0238">DNA-binding</keyword>
<dbReference type="InterPro" id="IPR016266">
    <property type="entry name" value="POLE2"/>
</dbReference>
<dbReference type="Gene3D" id="3.60.21.60">
    <property type="match status" value="1"/>
</dbReference>
<dbReference type="InterPro" id="IPR007185">
    <property type="entry name" value="DNA_pol_a/d/e_bsu"/>
</dbReference>
<keyword evidence="5" id="KW-0539">Nucleus</keyword>